<dbReference type="EMBL" id="JBHTLR010000008">
    <property type="protein sequence ID" value="MFD1217126.1"/>
    <property type="molecule type" value="Genomic_DNA"/>
</dbReference>
<gene>
    <name evidence="2" type="ORF">ACFQ2X_10965</name>
</gene>
<organism evidence="2 3">
    <name type="scientific">Microbulbifer celer</name>
    <dbReference type="NCBI Taxonomy" id="435905"/>
    <lineage>
        <taxon>Bacteria</taxon>
        <taxon>Pseudomonadati</taxon>
        <taxon>Pseudomonadota</taxon>
        <taxon>Gammaproteobacteria</taxon>
        <taxon>Cellvibrionales</taxon>
        <taxon>Microbulbiferaceae</taxon>
        <taxon>Microbulbifer</taxon>
    </lineage>
</organism>
<reference evidence="3" key="1">
    <citation type="journal article" date="2019" name="Int. J. Syst. Evol. Microbiol.">
        <title>The Global Catalogue of Microorganisms (GCM) 10K type strain sequencing project: providing services to taxonomists for standard genome sequencing and annotation.</title>
        <authorList>
            <consortium name="The Broad Institute Genomics Platform"/>
            <consortium name="The Broad Institute Genome Sequencing Center for Infectious Disease"/>
            <person name="Wu L."/>
            <person name="Ma J."/>
        </authorList>
    </citation>
    <scope>NUCLEOTIDE SEQUENCE [LARGE SCALE GENOMIC DNA]</scope>
    <source>
        <strain evidence="3">CCUG 54356</strain>
    </source>
</reference>
<feature type="region of interest" description="Disordered" evidence="1">
    <location>
        <begin position="118"/>
        <end position="160"/>
    </location>
</feature>
<proteinExistence type="predicted"/>
<evidence type="ECO:0000256" key="1">
    <source>
        <dbReference type="SAM" id="MobiDB-lite"/>
    </source>
</evidence>
<dbReference type="Proteomes" id="UP001597264">
    <property type="component" value="Unassembled WGS sequence"/>
</dbReference>
<accession>A0ABW3UB69</accession>
<evidence type="ECO:0000313" key="3">
    <source>
        <dbReference type="Proteomes" id="UP001597264"/>
    </source>
</evidence>
<evidence type="ECO:0000313" key="2">
    <source>
        <dbReference type="EMBL" id="MFD1217126.1"/>
    </source>
</evidence>
<keyword evidence="3" id="KW-1185">Reference proteome</keyword>
<feature type="compositionally biased region" description="Polar residues" evidence="1">
    <location>
        <begin position="125"/>
        <end position="135"/>
    </location>
</feature>
<sequence length="399" mass="43087">MYVAGQNSGKPVTITPQAEPVYHELVKLARRGNHWAQITVNGIRQLAAGRLHQNNIFVKPDAVHRDGTEEFVAIFPGCKVTAEKLSSDAFRVLCFEADLQYGELIKQAQKPGLFRAEKRGDDWKTSPQKKQTVSSERNRSVAISDSGYDGPDDAAESASQGLAASPFTGGGAVVNADGFDMHYTPGEKRIGGLRNYREAIRPLQMEKLHDSAQLLARSMYQARDIQGVSWIAEYGGSAVLTQALRMLADQNIKLQKHKVFLYEPTTPPSQVIKAAQAVELTLDRKFSKANALNIVGNRGQLAVIANRVRNEREVDYKLRKASADLVAHGKSLQGFGSFAGTLAATTGLSMTAPAAAGAFLTALGAAAAVAGKGVLFAKTANTALEGFAPRLHNRLKNKF</sequence>
<comment type="caution">
    <text evidence="2">The sequence shown here is derived from an EMBL/GenBank/DDBJ whole genome shotgun (WGS) entry which is preliminary data.</text>
</comment>
<protein>
    <submittedName>
        <fullName evidence="2">Uncharacterized protein</fullName>
    </submittedName>
</protein>
<dbReference type="RefSeq" id="WP_230437296.1">
    <property type="nucleotide sequence ID" value="NZ_CP087715.1"/>
</dbReference>
<name>A0ABW3UB69_9GAMM</name>